<proteinExistence type="predicted"/>
<name>A0ABD1ZYF2_VESSQ</name>
<sequence>LPLTVDLTPIRYARNSVETLVPGVPPPPPPPPPPPALPLLPPLSPRPPSISPIPSSITVPPPGPRGTRVTINEEHARDPHVGSISINELERVRRVVDDCGSLHVLSSIREVVKLLLPGPKQSVLSTQILLELFERF</sequence>
<dbReference type="EMBL" id="JAUDFV010000158">
    <property type="protein sequence ID" value="KAL2713348.1"/>
    <property type="molecule type" value="Genomic_DNA"/>
</dbReference>
<accession>A0ABD1ZYF2</accession>
<comment type="caution">
    <text evidence="2">The sequence shown here is derived from an EMBL/GenBank/DDBJ whole genome shotgun (WGS) entry which is preliminary data.</text>
</comment>
<keyword evidence="3" id="KW-1185">Reference proteome</keyword>
<evidence type="ECO:0000313" key="2">
    <source>
        <dbReference type="EMBL" id="KAL2713348.1"/>
    </source>
</evidence>
<reference evidence="2 3" key="1">
    <citation type="journal article" date="2024" name="Ann. Entomol. Soc. Am.">
        <title>Genomic analyses of the southern and eastern yellowjacket wasps (Hymenoptera: Vespidae) reveal evolutionary signatures of social life.</title>
        <authorList>
            <person name="Catto M.A."/>
            <person name="Caine P.B."/>
            <person name="Orr S.E."/>
            <person name="Hunt B.G."/>
            <person name="Goodisman M.A.D."/>
        </authorList>
    </citation>
    <scope>NUCLEOTIDE SEQUENCE [LARGE SCALE GENOMIC DNA]</scope>
    <source>
        <strain evidence="2">233</strain>
        <tissue evidence="2">Head and thorax</tissue>
    </source>
</reference>
<feature type="compositionally biased region" description="Pro residues" evidence="1">
    <location>
        <begin position="23"/>
        <end position="51"/>
    </location>
</feature>
<feature type="non-terminal residue" evidence="2">
    <location>
        <position position="1"/>
    </location>
</feature>
<evidence type="ECO:0000256" key="1">
    <source>
        <dbReference type="SAM" id="MobiDB-lite"/>
    </source>
</evidence>
<gene>
    <name evidence="2" type="ORF">V1478_017046</name>
</gene>
<dbReference type="AlphaFoldDB" id="A0ABD1ZYF2"/>
<dbReference type="Proteomes" id="UP001607302">
    <property type="component" value="Unassembled WGS sequence"/>
</dbReference>
<evidence type="ECO:0000313" key="3">
    <source>
        <dbReference type="Proteomes" id="UP001607302"/>
    </source>
</evidence>
<organism evidence="2 3">
    <name type="scientific">Vespula squamosa</name>
    <name type="common">Southern yellow jacket</name>
    <name type="synonym">Wasp</name>
    <dbReference type="NCBI Taxonomy" id="30214"/>
    <lineage>
        <taxon>Eukaryota</taxon>
        <taxon>Metazoa</taxon>
        <taxon>Ecdysozoa</taxon>
        <taxon>Arthropoda</taxon>
        <taxon>Hexapoda</taxon>
        <taxon>Insecta</taxon>
        <taxon>Pterygota</taxon>
        <taxon>Neoptera</taxon>
        <taxon>Endopterygota</taxon>
        <taxon>Hymenoptera</taxon>
        <taxon>Apocrita</taxon>
        <taxon>Aculeata</taxon>
        <taxon>Vespoidea</taxon>
        <taxon>Vespidae</taxon>
        <taxon>Vespinae</taxon>
        <taxon>Vespula</taxon>
    </lineage>
</organism>
<feature type="region of interest" description="Disordered" evidence="1">
    <location>
        <begin position="20"/>
        <end position="79"/>
    </location>
</feature>
<protein>
    <submittedName>
        <fullName evidence="2">Uncharacterized protein</fullName>
    </submittedName>
</protein>